<name>A0ABU5U2A6_9CYAN</name>
<dbReference type="EMBL" id="JAYGHT010000131">
    <property type="protein sequence ID" value="MEA5521336.1"/>
    <property type="molecule type" value="Genomic_DNA"/>
</dbReference>
<evidence type="ECO:0008006" key="4">
    <source>
        <dbReference type="Google" id="ProtNLM"/>
    </source>
</evidence>
<organism evidence="2 3">
    <name type="scientific">Limnoraphis robusta CCNP1315</name>
    <dbReference type="NCBI Taxonomy" id="3110306"/>
    <lineage>
        <taxon>Bacteria</taxon>
        <taxon>Bacillati</taxon>
        <taxon>Cyanobacteriota</taxon>
        <taxon>Cyanophyceae</taxon>
        <taxon>Oscillatoriophycideae</taxon>
        <taxon>Oscillatoriales</taxon>
        <taxon>Sirenicapillariaceae</taxon>
        <taxon>Limnoraphis</taxon>
    </lineage>
</organism>
<evidence type="ECO:0000313" key="3">
    <source>
        <dbReference type="Proteomes" id="UP001301728"/>
    </source>
</evidence>
<keyword evidence="3" id="KW-1185">Reference proteome</keyword>
<protein>
    <recommendedName>
        <fullName evidence="4">Transposase</fullName>
    </recommendedName>
</protein>
<dbReference type="Proteomes" id="UP001301728">
    <property type="component" value="Unassembled WGS sequence"/>
</dbReference>
<gene>
    <name evidence="2" type="ORF">VB854_20565</name>
</gene>
<comment type="caution">
    <text evidence="2">The sequence shown here is derived from an EMBL/GenBank/DDBJ whole genome shotgun (WGS) entry which is preliminary data.</text>
</comment>
<proteinExistence type="predicted"/>
<feature type="region of interest" description="Disordered" evidence="1">
    <location>
        <begin position="47"/>
        <end position="90"/>
    </location>
</feature>
<evidence type="ECO:0000256" key="1">
    <source>
        <dbReference type="SAM" id="MobiDB-lite"/>
    </source>
</evidence>
<reference evidence="2 3" key="1">
    <citation type="submission" date="2023-12" db="EMBL/GenBank/DDBJ databases">
        <title>Baltic Sea Cyanobacteria.</title>
        <authorList>
            <person name="Delbaje E."/>
            <person name="Fewer D.P."/>
            <person name="Shishido T.K."/>
        </authorList>
    </citation>
    <scope>NUCLEOTIDE SEQUENCE [LARGE SCALE GENOMIC DNA]</scope>
    <source>
        <strain evidence="2 3">CCNP 1315</strain>
    </source>
</reference>
<evidence type="ECO:0000313" key="2">
    <source>
        <dbReference type="EMBL" id="MEA5521336.1"/>
    </source>
</evidence>
<feature type="compositionally biased region" description="Basic and acidic residues" evidence="1">
    <location>
        <begin position="72"/>
        <end position="81"/>
    </location>
</feature>
<dbReference type="RefSeq" id="WP_323276200.1">
    <property type="nucleotide sequence ID" value="NZ_JAYGHT010000131.1"/>
</dbReference>
<accession>A0ABU5U2A6</accession>
<sequence>MAGFLRHFNDLVFEEMLPDRLEAVESMGLIDLEKLRAESAENYRAEFAAKKKKQRTPQTQISPGDSMPEGTENLKKGGDRHLKTKYAHQF</sequence>